<reference evidence="1 2" key="1">
    <citation type="journal article" date="2023" name="Nucleic Acids Res.">
        <title>The hologenome of Daphnia magna reveals possible DNA methylation and microbiome-mediated evolution of the host genome.</title>
        <authorList>
            <person name="Chaturvedi A."/>
            <person name="Li X."/>
            <person name="Dhandapani V."/>
            <person name="Marshall H."/>
            <person name="Kissane S."/>
            <person name="Cuenca-Cambronero M."/>
            <person name="Asole G."/>
            <person name="Calvet F."/>
            <person name="Ruiz-Romero M."/>
            <person name="Marangio P."/>
            <person name="Guigo R."/>
            <person name="Rago D."/>
            <person name="Mirbahai L."/>
            <person name="Eastwood N."/>
            <person name="Colbourne J.K."/>
            <person name="Zhou J."/>
            <person name="Mallon E."/>
            <person name="Orsini L."/>
        </authorList>
    </citation>
    <scope>NUCLEOTIDE SEQUENCE [LARGE SCALE GENOMIC DNA]</scope>
    <source>
        <strain evidence="1">LRV0_1</strain>
    </source>
</reference>
<proteinExistence type="predicted"/>
<evidence type="ECO:0000313" key="2">
    <source>
        <dbReference type="Proteomes" id="UP001234178"/>
    </source>
</evidence>
<accession>A0ABQ9ZPH5</accession>
<gene>
    <name evidence="1" type="ORF">OUZ56_026890</name>
</gene>
<organism evidence="1 2">
    <name type="scientific">Daphnia magna</name>
    <dbReference type="NCBI Taxonomy" id="35525"/>
    <lineage>
        <taxon>Eukaryota</taxon>
        <taxon>Metazoa</taxon>
        <taxon>Ecdysozoa</taxon>
        <taxon>Arthropoda</taxon>
        <taxon>Crustacea</taxon>
        <taxon>Branchiopoda</taxon>
        <taxon>Diplostraca</taxon>
        <taxon>Cladocera</taxon>
        <taxon>Anomopoda</taxon>
        <taxon>Daphniidae</taxon>
        <taxon>Daphnia</taxon>
    </lineage>
</organism>
<comment type="caution">
    <text evidence="1">The sequence shown here is derived from an EMBL/GenBank/DDBJ whole genome shotgun (WGS) entry which is preliminary data.</text>
</comment>
<dbReference type="EMBL" id="JAOYFB010000004">
    <property type="protein sequence ID" value="KAK4014364.1"/>
    <property type="molecule type" value="Genomic_DNA"/>
</dbReference>
<sequence>MRNLVVLKFPRGRRGDRLLQNLQYCCNVTFHLIKIVFHSSCWTTIILLGFDRETARIFHKLIMWNVEDKWKHHV</sequence>
<keyword evidence="2" id="KW-1185">Reference proteome</keyword>
<evidence type="ECO:0000313" key="1">
    <source>
        <dbReference type="EMBL" id="KAK4014364.1"/>
    </source>
</evidence>
<name>A0ABQ9ZPH5_9CRUS</name>
<protein>
    <submittedName>
        <fullName evidence="1">Uncharacterized protein</fullName>
    </submittedName>
</protein>
<dbReference type="Proteomes" id="UP001234178">
    <property type="component" value="Unassembled WGS sequence"/>
</dbReference>